<reference evidence="6 7" key="1">
    <citation type="journal article" date="2017" name="Mol. Biol. Evol.">
        <title>The 4-celled Tetrabaena socialis nuclear genome reveals the essential components for genetic control of cell number at the origin of multicellularity in the volvocine lineage.</title>
        <authorList>
            <person name="Featherston J."/>
            <person name="Arakaki Y."/>
            <person name="Hanschen E.R."/>
            <person name="Ferris P.J."/>
            <person name="Michod R.E."/>
            <person name="Olson B.J.S.C."/>
            <person name="Nozaki H."/>
            <person name="Durand P.M."/>
        </authorList>
    </citation>
    <scope>NUCLEOTIDE SEQUENCE [LARGE SCALE GENOMIC DNA]</scope>
    <source>
        <strain evidence="6 7">NIES-571</strain>
    </source>
</reference>
<dbReference type="GO" id="GO:0031080">
    <property type="term" value="C:nuclear pore outer ring"/>
    <property type="evidence" value="ECO:0007669"/>
    <property type="project" value="TreeGrafter"/>
</dbReference>
<dbReference type="InterPro" id="IPR015943">
    <property type="entry name" value="WD40/YVTN_repeat-like_dom_sf"/>
</dbReference>
<dbReference type="Proteomes" id="UP000236333">
    <property type="component" value="Unassembled WGS sequence"/>
</dbReference>
<organism evidence="6 7">
    <name type="scientific">Tetrabaena socialis</name>
    <dbReference type="NCBI Taxonomy" id="47790"/>
    <lineage>
        <taxon>Eukaryota</taxon>
        <taxon>Viridiplantae</taxon>
        <taxon>Chlorophyta</taxon>
        <taxon>core chlorophytes</taxon>
        <taxon>Chlorophyceae</taxon>
        <taxon>CS clade</taxon>
        <taxon>Chlamydomonadales</taxon>
        <taxon>Tetrabaenaceae</taxon>
        <taxon>Tetrabaena</taxon>
    </lineage>
</organism>
<dbReference type="Gene3D" id="2.130.10.10">
    <property type="entry name" value="YVTN repeat-like/Quinoprotein amine dehydrogenase"/>
    <property type="match status" value="1"/>
</dbReference>
<evidence type="ECO:0000256" key="2">
    <source>
        <dbReference type="ARBA" id="ARBA00022448"/>
    </source>
</evidence>
<dbReference type="GO" id="GO:0005198">
    <property type="term" value="F:structural molecule activity"/>
    <property type="evidence" value="ECO:0007669"/>
    <property type="project" value="InterPro"/>
</dbReference>
<dbReference type="EMBL" id="PGGS01003514">
    <property type="protein sequence ID" value="PNG99259.1"/>
    <property type="molecule type" value="Genomic_DNA"/>
</dbReference>
<keyword evidence="2" id="KW-0813">Transport</keyword>
<dbReference type="PANTHER" id="PTHR11024:SF3">
    <property type="entry name" value="NUCLEOPORIN SEH1"/>
    <property type="match status" value="1"/>
</dbReference>
<dbReference type="OrthoDB" id="364224at2759"/>
<dbReference type="GO" id="GO:0035859">
    <property type="term" value="C:Seh1-associated complex"/>
    <property type="evidence" value="ECO:0007669"/>
    <property type="project" value="TreeGrafter"/>
</dbReference>
<keyword evidence="3" id="KW-0853">WD repeat</keyword>
<keyword evidence="5" id="KW-0539">Nucleus</keyword>
<dbReference type="InterPro" id="IPR036322">
    <property type="entry name" value="WD40_repeat_dom_sf"/>
</dbReference>
<protein>
    <submittedName>
        <fullName evidence="6">Uncharacterized protein</fullName>
    </submittedName>
</protein>
<feature type="non-terminal residue" evidence="6">
    <location>
        <position position="1"/>
    </location>
</feature>
<evidence type="ECO:0000256" key="3">
    <source>
        <dbReference type="ARBA" id="ARBA00022574"/>
    </source>
</evidence>
<dbReference type="GO" id="GO:1904263">
    <property type="term" value="P:positive regulation of TORC1 signaling"/>
    <property type="evidence" value="ECO:0007669"/>
    <property type="project" value="TreeGrafter"/>
</dbReference>
<dbReference type="AlphaFoldDB" id="A0A2J7ZGB3"/>
<evidence type="ECO:0000313" key="7">
    <source>
        <dbReference type="Proteomes" id="UP000236333"/>
    </source>
</evidence>
<dbReference type="SUPFAM" id="SSF50978">
    <property type="entry name" value="WD40 repeat-like"/>
    <property type="match status" value="1"/>
</dbReference>
<evidence type="ECO:0000256" key="1">
    <source>
        <dbReference type="ARBA" id="ARBA00004259"/>
    </source>
</evidence>
<dbReference type="PANTHER" id="PTHR11024">
    <property type="entry name" value="NUCLEAR PORE COMPLEX PROTEIN SEC13 / SEH1 FAMILY MEMBER"/>
    <property type="match status" value="1"/>
</dbReference>
<keyword evidence="4" id="KW-0677">Repeat</keyword>
<accession>A0A2J7ZGB3</accession>
<dbReference type="InterPro" id="IPR037363">
    <property type="entry name" value="Sec13/Seh1_fam"/>
</dbReference>
<sequence length="155" mass="16534">AGPPGLCRGLCWRPFTPGVPPMLCVGGGPQALVWQFVLALNTWQPVATMGTADSQEVSAVHWAQPLGRPTELVAVGAGRDLLIFSLSGDTSALRVEQLAALEHEAAVWKVEWDLWGCQVAAATEGQQVHVYKPDLVGAWKKLAWVQGQAPEAASE</sequence>
<proteinExistence type="predicted"/>
<evidence type="ECO:0000313" key="6">
    <source>
        <dbReference type="EMBL" id="PNG99259.1"/>
    </source>
</evidence>
<gene>
    <name evidence="6" type="ORF">TSOC_014969</name>
</gene>
<comment type="subcellular location">
    <subcellularLocation>
        <location evidence="1">Nucleus envelope</location>
    </subcellularLocation>
</comment>
<name>A0A2J7ZGB3_9CHLO</name>
<comment type="caution">
    <text evidence="6">The sequence shown here is derived from an EMBL/GenBank/DDBJ whole genome shotgun (WGS) entry which is preliminary data.</text>
</comment>
<dbReference type="GO" id="GO:0034198">
    <property type="term" value="P:cellular response to amino acid starvation"/>
    <property type="evidence" value="ECO:0007669"/>
    <property type="project" value="TreeGrafter"/>
</dbReference>
<evidence type="ECO:0000256" key="5">
    <source>
        <dbReference type="ARBA" id="ARBA00023242"/>
    </source>
</evidence>
<keyword evidence="7" id="KW-1185">Reference proteome</keyword>
<evidence type="ECO:0000256" key="4">
    <source>
        <dbReference type="ARBA" id="ARBA00022737"/>
    </source>
</evidence>